<keyword evidence="3" id="KW-0859">Xylose metabolism</keyword>
<evidence type="ECO:0000256" key="2">
    <source>
        <dbReference type="ARBA" id="ARBA00006479"/>
    </source>
</evidence>
<keyword evidence="5" id="KW-1185">Reference proteome</keyword>
<dbReference type="RefSeq" id="WP_072580600.1">
    <property type="nucleotide sequence ID" value="NZ_CP016020.1"/>
</dbReference>
<dbReference type="KEGG" id="bwh:A9C19_14290"/>
<organism evidence="4 5">
    <name type="scientific">Bacillus weihaiensis</name>
    <dbReference type="NCBI Taxonomy" id="1547283"/>
    <lineage>
        <taxon>Bacteria</taxon>
        <taxon>Bacillati</taxon>
        <taxon>Bacillota</taxon>
        <taxon>Bacilli</taxon>
        <taxon>Bacillales</taxon>
        <taxon>Bacillaceae</taxon>
        <taxon>Bacillus</taxon>
    </lineage>
</organism>
<evidence type="ECO:0000313" key="4">
    <source>
        <dbReference type="EMBL" id="APH05807.1"/>
    </source>
</evidence>
<dbReference type="AlphaFoldDB" id="A0A1L3MTY9"/>
<protein>
    <submittedName>
        <fullName evidence="4">ROK family protein</fullName>
    </submittedName>
</protein>
<dbReference type="Pfam" id="PF00480">
    <property type="entry name" value="ROK"/>
    <property type="match status" value="1"/>
</dbReference>
<dbReference type="Gene3D" id="1.10.10.10">
    <property type="entry name" value="Winged helix-like DNA-binding domain superfamily/Winged helix DNA-binding domain"/>
    <property type="match status" value="1"/>
</dbReference>
<evidence type="ECO:0000256" key="1">
    <source>
        <dbReference type="ARBA" id="ARBA00002486"/>
    </source>
</evidence>
<evidence type="ECO:0000256" key="3">
    <source>
        <dbReference type="ARBA" id="ARBA00022629"/>
    </source>
</evidence>
<dbReference type="PANTHER" id="PTHR18964:SF149">
    <property type="entry name" value="BIFUNCTIONAL UDP-N-ACETYLGLUCOSAMINE 2-EPIMERASE_N-ACETYLMANNOSAMINE KINASE"/>
    <property type="match status" value="1"/>
</dbReference>
<dbReference type="OrthoDB" id="9796533at2"/>
<dbReference type="Proteomes" id="UP000181936">
    <property type="component" value="Chromosome"/>
</dbReference>
<accession>A0A1L3MTY9</accession>
<dbReference type="PANTHER" id="PTHR18964">
    <property type="entry name" value="ROK (REPRESSOR, ORF, KINASE) FAMILY"/>
    <property type="match status" value="1"/>
</dbReference>
<dbReference type="STRING" id="1547283.A9C19_14290"/>
<keyword evidence="3" id="KW-0119">Carbohydrate metabolism</keyword>
<dbReference type="GO" id="GO:0042732">
    <property type="term" value="P:D-xylose metabolic process"/>
    <property type="evidence" value="ECO:0007669"/>
    <property type="project" value="UniProtKB-KW"/>
</dbReference>
<gene>
    <name evidence="4" type="ORF">A9C19_14290</name>
</gene>
<reference evidence="4 5" key="1">
    <citation type="journal article" date="2016" name="Sci. Rep.">
        <title>Complete genome sequence and transcriptomic analysis of a novel marine strain Bacillus weihaiensis reveals the mechanism of brown algae degradation.</title>
        <authorList>
            <person name="Zhu Y."/>
            <person name="Chen P."/>
            <person name="Bao Y."/>
            <person name="Men Y."/>
            <person name="Zeng Y."/>
            <person name="Yang J."/>
            <person name="Sun J."/>
            <person name="Sun Y."/>
        </authorList>
    </citation>
    <scope>NUCLEOTIDE SEQUENCE [LARGE SCALE GENOMIC DNA]</scope>
    <source>
        <strain evidence="4 5">Alg07</strain>
    </source>
</reference>
<dbReference type="InterPro" id="IPR036388">
    <property type="entry name" value="WH-like_DNA-bd_sf"/>
</dbReference>
<proteinExistence type="inferred from homology"/>
<comment type="similarity">
    <text evidence="2">Belongs to the ROK (NagC/XylR) family.</text>
</comment>
<dbReference type="InterPro" id="IPR000600">
    <property type="entry name" value="ROK"/>
</dbReference>
<name>A0A1L3MTY9_9BACI</name>
<comment type="function">
    <text evidence="1">Transcriptional repressor of xylose-utilizing enzymes.</text>
</comment>
<evidence type="ECO:0000313" key="5">
    <source>
        <dbReference type="Proteomes" id="UP000181936"/>
    </source>
</evidence>
<dbReference type="InterPro" id="IPR036390">
    <property type="entry name" value="WH_DNA-bd_sf"/>
</dbReference>
<dbReference type="PROSITE" id="PS01125">
    <property type="entry name" value="ROK"/>
    <property type="match status" value="1"/>
</dbReference>
<dbReference type="InterPro" id="IPR049874">
    <property type="entry name" value="ROK_cs"/>
</dbReference>
<sequence length="389" mass="43392">MATGDAAYIKKINRSLIISKIIEEGMISRADLSKITNLTRATISVQVADLLEENLIVESQQEHNHVGRKPIMLSLNRLSGFALGIDLDYKQVTFTLSDLAGNPVQTEVVELKNSLYENALELLKSQIKAFDDQCSDSHFGLIGVVIGVHGIVTKGQMINFVPQHKWEHKHLKEDLEKDLNITIRIENNANLCSFAEKVYKRHQSENLVSVSMYSGIGLGILINGDLLKGYHGYAGEMGHMIVVPEGKACNCGNSGCWELYASEASFFRQLHELQQTQELTYKDVKKLMDEQEPATQKLLEEFINYVAIGLNNIINLLNPETLVLNSELLKLDPHAIDKIKANLTSSVSYYHELFISDLGKDAAVMGACALAIKSFLDIPDLRLHIEDVQ</sequence>
<dbReference type="SUPFAM" id="SSF46785">
    <property type="entry name" value="Winged helix' DNA-binding domain"/>
    <property type="match status" value="1"/>
</dbReference>
<dbReference type="CDD" id="cd24077">
    <property type="entry name" value="ASKHA_ATPase_ROK_SaXylR-like"/>
    <property type="match status" value="1"/>
</dbReference>
<dbReference type="InterPro" id="IPR043129">
    <property type="entry name" value="ATPase_NBD"/>
</dbReference>
<dbReference type="SUPFAM" id="SSF53067">
    <property type="entry name" value="Actin-like ATPase domain"/>
    <property type="match status" value="1"/>
</dbReference>
<dbReference type="EMBL" id="CP016020">
    <property type="protein sequence ID" value="APH05807.1"/>
    <property type="molecule type" value="Genomic_DNA"/>
</dbReference>
<dbReference type="Gene3D" id="3.30.420.40">
    <property type="match status" value="2"/>
</dbReference>